<protein>
    <recommendedName>
        <fullName evidence="2">Farnesoic acid O-methyl transferase domain-containing protein</fullName>
    </recommendedName>
</protein>
<dbReference type="Pfam" id="PF12248">
    <property type="entry name" value="Methyltransf_FA"/>
    <property type="match status" value="2"/>
</dbReference>
<feature type="signal peptide" evidence="1">
    <location>
        <begin position="1"/>
        <end position="23"/>
    </location>
</feature>
<dbReference type="PANTHER" id="PTHR36695">
    <property type="entry name" value="AGAP008648-PA"/>
    <property type="match status" value="1"/>
</dbReference>
<proteinExistence type="predicted"/>
<accession>A0A8J2L8W9</accession>
<dbReference type="InterPro" id="IPR022041">
    <property type="entry name" value="Methyltransf_FA"/>
</dbReference>
<feature type="domain" description="Farnesoic acid O-methyl transferase" evidence="2">
    <location>
        <begin position="271"/>
        <end position="393"/>
    </location>
</feature>
<evidence type="ECO:0000259" key="2">
    <source>
        <dbReference type="Pfam" id="PF12248"/>
    </source>
</evidence>
<dbReference type="OrthoDB" id="8251380at2759"/>
<organism evidence="3 4">
    <name type="scientific">Allacma fusca</name>
    <dbReference type="NCBI Taxonomy" id="39272"/>
    <lineage>
        <taxon>Eukaryota</taxon>
        <taxon>Metazoa</taxon>
        <taxon>Ecdysozoa</taxon>
        <taxon>Arthropoda</taxon>
        <taxon>Hexapoda</taxon>
        <taxon>Collembola</taxon>
        <taxon>Symphypleona</taxon>
        <taxon>Sminthuridae</taxon>
        <taxon>Allacma</taxon>
    </lineage>
</organism>
<dbReference type="EMBL" id="CAJVCH010544693">
    <property type="protein sequence ID" value="CAG7827737.1"/>
    <property type="molecule type" value="Genomic_DNA"/>
</dbReference>
<dbReference type="PANTHER" id="PTHR36695:SF12">
    <property type="entry name" value="AGAP008648-PA"/>
    <property type="match status" value="1"/>
</dbReference>
<reference evidence="3" key="1">
    <citation type="submission" date="2021-06" db="EMBL/GenBank/DDBJ databases">
        <authorList>
            <person name="Hodson N. C."/>
            <person name="Mongue J. A."/>
            <person name="Jaron S. K."/>
        </authorList>
    </citation>
    <scope>NUCLEOTIDE SEQUENCE</scope>
</reference>
<evidence type="ECO:0000256" key="1">
    <source>
        <dbReference type="SAM" id="SignalP"/>
    </source>
</evidence>
<evidence type="ECO:0000313" key="4">
    <source>
        <dbReference type="Proteomes" id="UP000708208"/>
    </source>
</evidence>
<gene>
    <name evidence="3" type="ORF">AFUS01_LOCUS37705</name>
</gene>
<keyword evidence="1" id="KW-0732">Signal</keyword>
<name>A0A8J2L8W9_9HEXA</name>
<dbReference type="AlphaFoldDB" id="A0A8J2L8W9"/>
<dbReference type="Proteomes" id="UP000708208">
    <property type="component" value="Unassembled WGS sequence"/>
</dbReference>
<feature type="chain" id="PRO_5035201546" description="Farnesoic acid O-methyl transferase domain-containing protein" evidence="1">
    <location>
        <begin position="24"/>
        <end position="432"/>
    </location>
</feature>
<evidence type="ECO:0000313" key="3">
    <source>
        <dbReference type="EMBL" id="CAG7827737.1"/>
    </source>
</evidence>
<feature type="domain" description="Farnesoic acid O-methyl transferase" evidence="2">
    <location>
        <begin position="46"/>
        <end position="174"/>
    </location>
</feature>
<comment type="caution">
    <text evidence="3">The sequence shown here is derived from an EMBL/GenBank/DDBJ whole genome shotgun (WGS) entry which is preliminary data.</text>
</comment>
<keyword evidence="4" id="KW-1185">Reference proteome</keyword>
<sequence length="432" mass="49387">MPSRRIVSLILPVYIDLILNTAGSEVQNFPFETCQTETINQVHHEEFYPLTSYTKPGGLMEIKVRFRGVADGGIALSQNENMSLPHYLLAFGSYNNQRSEVRKSSGGTSFERTIPFNTPGIMSQYQFRGFIIRYNSKAGTISASSEGNEMPLMFWKDPNPLNVTHYSFSTWTNRIVLVAFNCKNRTSKGNFSERNFWEIMLLDRRLEFTLKVLCITASIFARTWSSKITIFEDEDIDFDSRQEVRSTVKRMKFNQDTCQLDRVNGSAFGPFYAIEPFRKNTGLIELVVRFKGPSDGHVMLSINANASAPFYVIILGSLNNTQSEIRKSFKSPVYKLYTKGIMSVDMFRGFLIRYNENAGELWVLSEGSEMPLLHWKDTEPIPVNFFSFSSFYQKEIQVAFNCRSWDKHELLLPTKTTVTLLSSLGTTSLAKH</sequence>